<comment type="subcellular location">
    <subcellularLocation>
        <location evidence="1">Periplasm</location>
    </subcellularLocation>
</comment>
<dbReference type="RefSeq" id="WP_344533495.1">
    <property type="nucleotide sequence ID" value="NZ_BAAAPE010000016.1"/>
</dbReference>
<dbReference type="Gene3D" id="3.40.190.10">
    <property type="entry name" value="Periplasmic binding protein-like II"/>
    <property type="match status" value="2"/>
</dbReference>
<evidence type="ECO:0000313" key="6">
    <source>
        <dbReference type="EMBL" id="GAA2096456.1"/>
    </source>
</evidence>
<organism evidence="6 7">
    <name type="scientific">Streptomyces albiaxialis</name>
    <dbReference type="NCBI Taxonomy" id="329523"/>
    <lineage>
        <taxon>Bacteria</taxon>
        <taxon>Bacillati</taxon>
        <taxon>Actinomycetota</taxon>
        <taxon>Actinomycetes</taxon>
        <taxon>Kitasatosporales</taxon>
        <taxon>Streptomycetaceae</taxon>
        <taxon>Streptomyces</taxon>
    </lineage>
</organism>
<evidence type="ECO:0000313" key="7">
    <source>
        <dbReference type="Proteomes" id="UP001500016"/>
    </source>
</evidence>
<evidence type="ECO:0000256" key="1">
    <source>
        <dbReference type="ARBA" id="ARBA00004418"/>
    </source>
</evidence>
<evidence type="ECO:0000256" key="2">
    <source>
        <dbReference type="ARBA" id="ARBA00010742"/>
    </source>
</evidence>
<dbReference type="EMBL" id="BAAAPE010000016">
    <property type="protein sequence ID" value="GAA2096456.1"/>
    <property type="molecule type" value="Genomic_DNA"/>
</dbReference>
<reference evidence="7" key="1">
    <citation type="journal article" date="2019" name="Int. J. Syst. Evol. Microbiol.">
        <title>The Global Catalogue of Microorganisms (GCM) 10K type strain sequencing project: providing services to taxonomists for standard genome sequencing and annotation.</title>
        <authorList>
            <consortium name="The Broad Institute Genomics Platform"/>
            <consortium name="The Broad Institute Genome Sequencing Center for Infectious Disease"/>
            <person name="Wu L."/>
            <person name="Ma J."/>
        </authorList>
    </citation>
    <scope>NUCLEOTIDE SEQUENCE [LARGE SCALE GENOMIC DNA]</scope>
    <source>
        <strain evidence="7">JCM 15478</strain>
    </source>
</reference>
<name>A0ABP5IET3_9ACTN</name>
<evidence type="ECO:0000259" key="5">
    <source>
        <dbReference type="Pfam" id="PF09084"/>
    </source>
</evidence>
<dbReference type="InterPro" id="IPR015168">
    <property type="entry name" value="SsuA/THI5"/>
</dbReference>
<proteinExistence type="inferred from homology"/>
<dbReference type="SUPFAM" id="SSF53850">
    <property type="entry name" value="Periplasmic binding protein-like II"/>
    <property type="match status" value="1"/>
</dbReference>
<sequence length="351" mass="36872">MTAAAAACGTGAGTETRANGKLAFTVAVIEPDLTTVPVLAAAEAVRRQGHDVEIVELAEPELAIEGLAQGDYAISAEATGPALSAVEQGAPIKIIADVVGNQWALYGRKGVSSCDELGGRPFGIFSEGAVATAISKDWVRSTCKGDERPDYLTIGGSDVRAQALVSGEIDATPLEVSDAVALESSGSPAAASLTKVADFAKTLPDLHPQTVYANADFLGDHRGVAQEFVTALVREHARINARPQRLVELARTHLPEEDEGDVGRVAERYRDARLFDAAALTPRNVQGTIDFFARAGVIGRGVRAEEAADLSFIREAARETASRDTRKTASRDTASRETPPRGKSGRLKGAS</sequence>
<dbReference type="PANTHER" id="PTHR30024">
    <property type="entry name" value="ALIPHATIC SULFONATES-BINDING PROTEIN-RELATED"/>
    <property type="match status" value="1"/>
</dbReference>
<dbReference type="PANTHER" id="PTHR30024:SF47">
    <property type="entry name" value="TAURINE-BINDING PERIPLASMIC PROTEIN"/>
    <property type="match status" value="1"/>
</dbReference>
<protein>
    <recommendedName>
        <fullName evidence="5">SsuA/THI5-like domain-containing protein</fullName>
    </recommendedName>
</protein>
<feature type="domain" description="SsuA/THI5-like" evidence="5">
    <location>
        <begin position="47"/>
        <end position="244"/>
    </location>
</feature>
<evidence type="ECO:0000256" key="4">
    <source>
        <dbReference type="SAM" id="MobiDB-lite"/>
    </source>
</evidence>
<comment type="caution">
    <text evidence="6">The sequence shown here is derived from an EMBL/GenBank/DDBJ whole genome shotgun (WGS) entry which is preliminary data.</text>
</comment>
<dbReference type="Pfam" id="PF09084">
    <property type="entry name" value="NMT1"/>
    <property type="match status" value="1"/>
</dbReference>
<gene>
    <name evidence="6" type="ORF">GCM10009801_66060</name>
</gene>
<keyword evidence="3" id="KW-0732">Signal</keyword>
<dbReference type="Proteomes" id="UP001500016">
    <property type="component" value="Unassembled WGS sequence"/>
</dbReference>
<evidence type="ECO:0000256" key="3">
    <source>
        <dbReference type="ARBA" id="ARBA00022729"/>
    </source>
</evidence>
<comment type="similarity">
    <text evidence="2">Belongs to the bacterial solute-binding protein SsuA/TauA family.</text>
</comment>
<accession>A0ABP5IET3</accession>
<feature type="region of interest" description="Disordered" evidence="4">
    <location>
        <begin position="314"/>
        <end position="351"/>
    </location>
</feature>
<feature type="compositionally biased region" description="Basic and acidic residues" evidence="4">
    <location>
        <begin position="315"/>
        <end position="340"/>
    </location>
</feature>
<keyword evidence="7" id="KW-1185">Reference proteome</keyword>